<dbReference type="EMBL" id="FQUX01000001">
    <property type="protein sequence ID" value="SHE70856.1"/>
    <property type="molecule type" value="Genomic_DNA"/>
</dbReference>
<dbReference type="Proteomes" id="UP000184406">
    <property type="component" value="Unassembled WGS sequence"/>
</dbReference>
<organism evidence="4 5">
    <name type="scientific">Arenibacter palladensis</name>
    <dbReference type="NCBI Taxonomy" id="237373"/>
    <lineage>
        <taxon>Bacteria</taxon>
        <taxon>Pseudomonadati</taxon>
        <taxon>Bacteroidota</taxon>
        <taxon>Flavobacteriia</taxon>
        <taxon>Flavobacteriales</taxon>
        <taxon>Flavobacteriaceae</taxon>
        <taxon>Arenibacter</taxon>
    </lineage>
</organism>
<proteinExistence type="predicted"/>
<dbReference type="PROSITE" id="PS50005">
    <property type="entry name" value="TPR"/>
    <property type="match status" value="1"/>
</dbReference>
<gene>
    <name evidence="4" type="ORF">SAMN03080594_1011049</name>
</gene>
<reference evidence="5" key="1">
    <citation type="submission" date="2016-11" db="EMBL/GenBank/DDBJ databases">
        <authorList>
            <person name="Varghese N."/>
            <person name="Submissions S."/>
        </authorList>
    </citation>
    <scope>NUCLEOTIDE SEQUENCE [LARGE SCALE GENOMIC DNA]</scope>
    <source>
        <strain evidence="5">DSM 17539</strain>
    </source>
</reference>
<evidence type="ECO:0000313" key="5">
    <source>
        <dbReference type="Proteomes" id="UP000184406"/>
    </source>
</evidence>
<dbReference type="Gene3D" id="1.25.40.10">
    <property type="entry name" value="Tetratricopeptide repeat domain"/>
    <property type="match status" value="1"/>
</dbReference>
<keyword evidence="2" id="KW-0175">Coiled coil</keyword>
<feature type="signal peptide" evidence="3">
    <location>
        <begin position="1"/>
        <end position="23"/>
    </location>
</feature>
<name>A0A1M4VP83_9FLAO</name>
<feature type="coiled-coil region" evidence="2">
    <location>
        <begin position="170"/>
        <end position="197"/>
    </location>
</feature>
<evidence type="ECO:0000256" key="3">
    <source>
        <dbReference type="SAM" id="SignalP"/>
    </source>
</evidence>
<accession>A0A1M4VP83</accession>
<dbReference type="SUPFAM" id="SSF48452">
    <property type="entry name" value="TPR-like"/>
    <property type="match status" value="1"/>
</dbReference>
<keyword evidence="3" id="KW-0732">Signal</keyword>
<dbReference type="AlphaFoldDB" id="A0A1M4VP83"/>
<keyword evidence="5" id="KW-1185">Reference proteome</keyword>
<sequence>MKKKLYITAIAAMGFVGLGYSQAQNPECMTNLSIYTEHVKVKNYEAAYTPWKMVYENCPTLNWANILYGERILKDRLEKSTGADKTANINALMELYDNRMKYFPAKTDVAETIIDKVLLKYDEKMITDEEIYSQLDKAFTEDRANFKNPKALYLYFSSLVDLNSAGKKDLEEVFEKYDNITEKIDEENDKLTEVITKLLPKEDAGTLTSKEKKQLSSYNSYSESYGKIAESIDSKLGALANCENLIPLYQKNFESKKSDITWIKRAVGRMYSKECTEDPMFKKLFEVQLALEPSASAYMYGGALKNNAGDTSGAIADFNKALELETDPKKKSNIAYKIATSYRRGSKSTARSYAQKAIDANPSNGKAYLLIASLYAGSANECGSTPFEKRAIYWKAADLARQAGRVDPALSGRAGQAAASYSAKAPSKTDIFNSGMAGKTVSFSCWVGGSVKVPNL</sequence>
<keyword evidence="1" id="KW-0802">TPR repeat</keyword>
<dbReference type="OrthoDB" id="1522899at2"/>
<feature type="chain" id="PRO_5012115448" evidence="3">
    <location>
        <begin position="24"/>
        <end position="456"/>
    </location>
</feature>
<dbReference type="InterPro" id="IPR011990">
    <property type="entry name" value="TPR-like_helical_dom_sf"/>
</dbReference>
<protein>
    <submittedName>
        <fullName evidence="4">Uncharacterized protein</fullName>
    </submittedName>
</protein>
<dbReference type="InterPro" id="IPR019734">
    <property type="entry name" value="TPR_rpt"/>
</dbReference>
<feature type="repeat" description="TPR" evidence="1">
    <location>
        <begin position="295"/>
        <end position="328"/>
    </location>
</feature>
<evidence type="ECO:0000313" key="4">
    <source>
        <dbReference type="EMBL" id="SHE70856.1"/>
    </source>
</evidence>
<dbReference type="RefSeq" id="WP_072860603.1">
    <property type="nucleotide sequence ID" value="NZ_FQUX01000001.1"/>
</dbReference>
<evidence type="ECO:0000256" key="1">
    <source>
        <dbReference type="PROSITE-ProRule" id="PRU00339"/>
    </source>
</evidence>
<evidence type="ECO:0000256" key="2">
    <source>
        <dbReference type="SAM" id="Coils"/>
    </source>
</evidence>